<gene>
    <name evidence="1" type="ORF">LPJ66_000381</name>
</gene>
<proteinExistence type="predicted"/>
<sequence length="179" mass="19613">MAVQPPTSPTSPKSPRLENYHVINYDDGSEEVEAHMELMELAIQQANRAQPIETAFSVGCLLVNGRQIISTGYSRELPGNKHAAQCVIAKSKSTPQAHLVLGSVLYTTMEPCSFRLSKNTPCSTHIINAGIKQVVIGVKEPLTFSECQGVRKLLDAGVEVVHLKILEEECLRPNIHLLT</sequence>
<evidence type="ECO:0000313" key="1">
    <source>
        <dbReference type="EMBL" id="KAJ1901985.1"/>
    </source>
</evidence>
<reference evidence="1" key="1">
    <citation type="submission" date="2022-07" db="EMBL/GenBank/DDBJ databases">
        <title>Phylogenomic reconstructions and comparative analyses of Kickxellomycotina fungi.</title>
        <authorList>
            <person name="Reynolds N.K."/>
            <person name="Stajich J.E."/>
            <person name="Barry K."/>
            <person name="Grigoriev I.V."/>
            <person name="Crous P."/>
            <person name="Smith M.E."/>
        </authorList>
    </citation>
    <scope>NUCLEOTIDE SEQUENCE</scope>
    <source>
        <strain evidence="1">Benny 63K</strain>
    </source>
</reference>
<dbReference type="Proteomes" id="UP001150581">
    <property type="component" value="Unassembled WGS sequence"/>
</dbReference>
<protein>
    <submittedName>
        <fullName evidence="1">Uncharacterized protein</fullName>
    </submittedName>
</protein>
<comment type="caution">
    <text evidence="1">The sequence shown here is derived from an EMBL/GenBank/DDBJ whole genome shotgun (WGS) entry which is preliminary data.</text>
</comment>
<name>A0ACC1IWF2_9FUNG</name>
<evidence type="ECO:0000313" key="2">
    <source>
        <dbReference type="Proteomes" id="UP001150581"/>
    </source>
</evidence>
<keyword evidence="2" id="KW-1185">Reference proteome</keyword>
<dbReference type="EMBL" id="JANBPG010000009">
    <property type="protein sequence ID" value="KAJ1901985.1"/>
    <property type="molecule type" value="Genomic_DNA"/>
</dbReference>
<accession>A0ACC1IWF2</accession>
<organism evidence="1 2">
    <name type="scientific">Kickxella alabastrina</name>
    <dbReference type="NCBI Taxonomy" id="61397"/>
    <lineage>
        <taxon>Eukaryota</taxon>
        <taxon>Fungi</taxon>
        <taxon>Fungi incertae sedis</taxon>
        <taxon>Zoopagomycota</taxon>
        <taxon>Kickxellomycotina</taxon>
        <taxon>Kickxellomycetes</taxon>
        <taxon>Kickxellales</taxon>
        <taxon>Kickxellaceae</taxon>
        <taxon>Kickxella</taxon>
    </lineage>
</organism>